<evidence type="ECO:0000313" key="1">
    <source>
        <dbReference type="EMBL" id="VDN25995.1"/>
    </source>
</evidence>
<proteinExistence type="predicted"/>
<gene>
    <name evidence="1" type="ORF">GPUH_LOCUS15439</name>
</gene>
<evidence type="ECO:0000313" key="3">
    <source>
        <dbReference type="WBParaSite" id="GPUH_0001545801-mRNA-1"/>
    </source>
</evidence>
<keyword evidence="2" id="KW-1185">Reference proteome</keyword>
<accession>A0A183E396</accession>
<dbReference type="AlphaFoldDB" id="A0A183E396"/>
<dbReference type="SUPFAM" id="SSF101478">
    <property type="entry name" value="ADP-ribosylglycohydrolase"/>
    <property type="match status" value="1"/>
</dbReference>
<dbReference type="Gene3D" id="1.10.4080.10">
    <property type="entry name" value="ADP-ribosylation/Crystallin J1"/>
    <property type="match status" value="1"/>
</dbReference>
<name>A0A183E396_9BILA</name>
<dbReference type="InterPro" id="IPR036705">
    <property type="entry name" value="Ribosyl_crysJ1_sf"/>
</dbReference>
<protein>
    <submittedName>
        <fullName evidence="3">ADP-ribosylglycohydrolase</fullName>
    </submittedName>
</protein>
<dbReference type="Proteomes" id="UP000271098">
    <property type="component" value="Unassembled WGS sequence"/>
</dbReference>
<reference evidence="1 2" key="2">
    <citation type="submission" date="2018-11" db="EMBL/GenBank/DDBJ databases">
        <authorList>
            <consortium name="Pathogen Informatics"/>
        </authorList>
    </citation>
    <scope>NUCLEOTIDE SEQUENCE [LARGE SCALE GENOMIC DNA]</scope>
</reference>
<dbReference type="EMBL" id="UYRT01082435">
    <property type="protein sequence ID" value="VDN25995.1"/>
    <property type="molecule type" value="Genomic_DNA"/>
</dbReference>
<evidence type="ECO:0000313" key="2">
    <source>
        <dbReference type="Proteomes" id="UP000271098"/>
    </source>
</evidence>
<dbReference type="OrthoDB" id="410104at2759"/>
<reference evidence="3" key="1">
    <citation type="submission" date="2016-06" db="UniProtKB">
        <authorList>
            <consortium name="WormBaseParasite"/>
        </authorList>
    </citation>
    <scope>IDENTIFICATION</scope>
</reference>
<organism evidence="3">
    <name type="scientific">Gongylonema pulchrum</name>
    <dbReference type="NCBI Taxonomy" id="637853"/>
    <lineage>
        <taxon>Eukaryota</taxon>
        <taxon>Metazoa</taxon>
        <taxon>Ecdysozoa</taxon>
        <taxon>Nematoda</taxon>
        <taxon>Chromadorea</taxon>
        <taxon>Rhabditida</taxon>
        <taxon>Spirurina</taxon>
        <taxon>Spiruromorpha</taxon>
        <taxon>Spiruroidea</taxon>
        <taxon>Gongylonematidae</taxon>
        <taxon>Gongylonema</taxon>
    </lineage>
</organism>
<dbReference type="WBParaSite" id="GPUH_0001545801-mRNA-1">
    <property type="protein sequence ID" value="GPUH_0001545801-mRNA-1"/>
    <property type="gene ID" value="GPUH_0001545801"/>
</dbReference>
<sequence length="74" mass="8242">MQCTKRALGCLYGQVIGDSLGARYEFERAHIVQQKIQADRKYVGADDHPFLPILGGGPFSREAGQVALKYLFQL</sequence>